<evidence type="ECO:0000256" key="15">
    <source>
        <dbReference type="ARBA" id="ARBA00078529"/>
    </source>
</evidence>
<dbReference type="Gene3D" id="2.40.10.10">
    <property type="entry name" value="Trypsin-like serine proteases"/>
    <property type="match status" value="2"/>
</dbReference>
<evidence type="ECO:0000256" key="19">
    <source>
        <dbReference type="SAM" id="Phobius"/>
    </source>
</evidence>
<evidence type="ECO:0000313" key="22">
    <source>
        <dbReference type="Proteomes" id="UP000000639"/>
    </source>
</evidence>
<evidence type="ECO:0000256" key="13">
    <source>
        <dbReference type="ARBA" id="ARBA00023136"/>
    </source>
</evidence>
<dbReference type="PRINTS" id="PR00834">
    <property type="entry name" value="PROTEASES2C"/>
</dbReference>
<dbReference type="OrthoDB" id="9758917at2"/>
<evidence type="ECO:0000256" key="2">
    <source>
        <dbReference type="ARBA" id="ARBA00004377"/>
    </source>
</evidence>
<dbReference type="GO" id="GO:0005886">
    <property type="term" value="C:plasma membrane"/>
    <property type="evidence" value="ECO:0007669"/>
    <property type="project" value="UniProtKB-SubCell"/>
</dbReference>
<dbReference type="InterPro" id="IPR011783">
    <property type="entry name" value="Pept_S1C_DegS"/>
</dbReference>
<dbReference type="SMART" id="SM00228">
    <property type="entry name" value="PDZ"/>
    <property type="match status" value="1"/>
</dbReference>
<evidence type="ECO:0000256" key="14">
    <source>
        <dbReference type="ARBA" id="ARBA00071522"/>
    </source>
</evidence>
<evidence type="ECO:0000259" key="20">
    <source>
        <dbReference type="PROSITE" id="PS50106"/>
    </source>
</evidence>
<evidence type="ECO:0000256" key="4">
    <source>
        <dbReference type="ARBA" id="ARBA00011233"/>
    </source>
</evidence>
<dbReference type="PANTHER" id="PTHR43343">
    <property type="entry name" value="PEPTIDASE S12"/>
    <property type="match status" value="1"/>
</dbReference>
<reference evidence="21 22" key="1">
    <citation type="submission" date="2007-01" db="EMBL/GenBank/DDBJ databases">
        <title>Complete sequence of Psychromonas ingrahamii 37.</title>
        <authorList>
            <consortium name="US DOE Joint Genome Institute"/>
            <person name="Copeland A."/>
            <person name="Lucas S."/>
            <person name="Lapidus A."/>
            <person name="Barry K."/>
            <person name="Detter J.C."/>
            <person name="Glavina del Rio T."/>
            <person name="Hammon N."/>
            <person name="Israni S."/>
            <person name="Dalin E."/>
            <person name="Tice H."/>
            <person name="Pitluck S."/>
            <person name="Thompson L.S."/>
            <person name="Brettin T."/>
            <person name="Bruce D."/>
            <person name="Han C."/>
            <person name="Tapia R."/>
            <person name="Schmutz J."/>
            <person name="Larimer F."/>
            <person name="Land M."/>
            <person name="Hauser L."/>
            <person name="Kyrpides N."/>
            <person name="Ivanova N."/>
            <person name="Staley J."/>
            <person name="Richardson P."/>
        </authorList>
    </citation>
    <scope>NUCLEOTIDE SEQUENCE [LARGE SCALE GENOMIC DNA]</scope>
    <source>
        <strain evidence="21 22">37</strain>
    </source>
</reference>
<dbReference type="Gene3D" id="2.30.42.10">
    <property type="match status" value="1"/>
</dbReference>
<keyword evidence="11" id="KW-0720">Serine protease</keyword>
<organism evidence="21 22">
    <name type="scientific">Psychromonas ingrahamii (strain DSM 17664 / CCUG 51855 / 37)</name>
    <dbReference type="NCBI Taxonomy" id="357804"/>
    <lineage>
        <taxon>Bacteria</taxon>
        <taxon>Pseudomonadati</taxon>
        <taxon>Pseudomonadota</taxon>
        <taxon>Gammaproteobacteria</taxon>
        <taxon>Alteromonadales</taxon>
        <taxon>Psychromonadaceae</taxon>
        <taxon>Psychromonas</taxon>
    </lineage>
</organism>
<feature type="binding site" evidence="18">
    <location>
        <position position="186"/>
    </location>
    <ligand>
        <name>substrate</name>
    </ligand>
</feature>
<dbReference type="PANTHER" id="PTHR43343:SF3">
    <property type="entry name" value="PROTEASE DO-LIKE 8, CHLOROPLASTIC"/>
    <property type="match status" value="1"/>
</dbReference>
<name>A1SYL9_PSYIN</name>
<feature type="active site" description="Charge relay system" evidence="17">
    <location>
        <position position="99"/>
    </location>
</feature>
<keyword evidence="13 19" id="KW-0472">Membrane</keyword>
<dbReference type="SUPFAM" id="SSF50494">
    <property type="entry name" value="Trypsin-like serine proteases"/>
    <property type="match status" value="1"/>
</dbReference>
<dbReference type="GO" id="GO:0006508">
    <property type="term" value="P:proteolysis"/>
    <property type="evidence" value="ECO:0007669"/>
    <property type="project" value="UniProtKB-KW"/>
</dbReference>
<evidence type="ECO:0000256" key="7">
    <source>
        <dbReference type="ARBA" id="ARBA00022519"/>
    </source>
</evidence>
<evidence type="ECO:0000256" key="1">
    <source>
        <dbReference type="ARBA" id="ARBA00001772"/>
    </source>
</evidence>
<dbReference type="PROSITE" id="PS50106">
    <property type="entry name" value="PDZ"/>
    <property type="match status" value="1"/>
</dbReference>
<sequence length="368" mass="39794">MNFKTRLLYFLKPIFWGIIIAILIVYGARLGTVLTSLLANDKVASYSESVKKASPAVVNIYSQQYVDSTFNNNKQQLQPTGLGSGIIVDKKGYILTNYHVIKQADQILIALQDGRLFTATVVGSDVITDLAVLQIEGNNLPVIPQNSQYNPQVGDIVLAIGNPYNLGQTITQGVISATGRSGMSSSGRQDFLQTDAAINEGNSGGALINSRGELVGINTSEFYSRRQNISYGISFAIPYQLSQRIMNSLIRDGRVIRGSLGIVAENLDPLLARLWGLKAQNSTIIKEVQEGGPASIAGVEVNDILLKINNTAVENLIFAMDMVAEIPPGTKAVLTVLRKGEEMDIDVIIGELSNPPQNTNSTDKEINP</sequence>
<feature type="domain" description="PDZ" evidence="20">
    <location>
        <begin position="249"/>
        <end position="316"/>
    </location>
</feature>
<dbReference type="InterPro" id="IPR051201">
    <property type="entry name" value="Chloro_Bact_Ser_Proteases"/>
</dbReference>
<dbReference type="InterPro" id="IPR043504">
    <property type="entry name" value="Peptidase_S1_PA_chymotrypsin"/>
</dbReference>
<keyword evidence="7" id="KW-0997">Cell inner membrane</keyword>
<comment type="subunit">
    <text evidence="4">Homotrimer.</text>
</comment>
<dbReference type="Pfam" id="PF13180">
    <property type="entry name" value="PDZ_2"/>
    <property type="match status" value="1"/>
</dbReference>
<dbReference type="SUPFAM" id="SSF50156">
    <property type="entry name" value="PDZ domain-like"/>
    <property type="match status" value="1"/>
</dbReference>
<keyword evidence="10" id="KW-0378">Hydrolase</keyword>
<dbReference type="STRING" id="357804.Ping_2880"/>
<gene>
    <name evidence="21" type="ordered locus">Ping_2880</name>
</gene>
<dbReference type="HOGENOM" id="CLU_020120_2_2_6"/>
<keyword evidence="6" id="KW-1003">Cell membrane</keyword>
<dbReference type="KEGG" id="pin:Ping_2880"/>
<evidence type="ECO:0000256" key="12">
    <source>
        <dbReference type="ARBA" id="ARBA00022989"/>
    </source>
</evidence>
<evidence type="ECO:0000256" key="8">
    <source>
        <dbReference type="ARBA" id="ARBA00022670"/>
    </source>
</evidence>
<dbReference type="FunFam" id="2.40.10.10:FF:000001">
    <property type="entry name" value="Periplasmic serine protease DegS"/>
    <property type="match status" value="1"/>
</dbReference>
<dbReference type="EC" id="3.4.21.107" evidence="5"/>
<evidence type="ECO:0000256" key="6">
    <source>
        <dbReference type="ARBA" id="ARBA00022475"/>
    </source>
</evidence>
<dbReference type="AlphaFoldDB" id="A1SYL9"/>
<dbReference type="FunFam" id="2.40.10.10:FF:000009">
    <property type="entry name" value="Serine endoprotease DegS, periplasmic"/>
    <property type="match status" value="1"/>
</dbReference>
<keyword evidence="22" id="KW-1185">Reference proteome</keyword>
<dbReference type="InterPro" id="IPR036034">
    <property type="entry name" value="PDZ_sf"/>
</dbReference>
<evidence type="ECO:0000256" key="18">
    <source>
        <dbReference type="PIRSR" id="PIRSR611783-2"/>
    </source>
</evidence>
<dbReference type="RefSeq" id="WP_011771138.1">
    <property type="nucleotide sequence ID" value="NC_008709.1"/>
</dbReference>
<comment type="similarity">
    <text evidence="3">Belongs to the peptidase S1C family.</text>
</comment>
<proteinExistence type="inferred from homology"/>
<dbReference type="InterPro" id="IPR001478">
    <property type="entry name" value="PDZ"/>
</dbReference>
<comment type="subcellular location">
    <subcellularLocation>
        <location evidence="2">Cell inner membrane</location>
        <topology evidence="2">Single-pass membrane protein</topology>
    </subcellularLocation>
</comment>
<feature type="active site" description="Charge relay system" evidence="17">
    <location>
        <position position="203"/>
    </location>
</feature>
<evidence type="ECO:0000313" key="21">
    <source>
        <dbReference type="EMBL" id="ABM04584.1"/>
    </source>
</evidence>
<dbReference type="GO" id="GO:0004252">
    <property type="term" value="F:serine-type endopeptidase activity"/>
    <property type="evidence" value="ECO:0007669"/>
    <property type="project" value="InterPro"/>
</dbReference>
<accession>A1SYL9</accession>
<feature type="transmembrane region" description="Helical" evidence="19">
    <location>
        <begin position="7"/>
        <end position="28"/>
    </location>
</feature>
<dbReference type="InterPro" id="IPR001940">
    <property type="entry name" value="Peptidase_S1C"/>
</dbReference>
<evidence type="ECO:0000256" key="5">
    <source>
        <dbReference type="ARBA" id="ARBA00013035"/>
    </source>
</evidence>
<dbReference type="Pfam" id="PF13365">
    <property type="entry name" value="Trypsin_2"/>
    <property type="match status" value="1"/>
</dbReference>
<dbReference type="eggNOG" id="COG0265">
    <property type="taxonomic scope" value="Bacteria"/>
</dbReference>
<keyword evidence="9 19" id="KW-0812">Transmembrane</keyword>
<evidence type="ECO:0000256" key="11">
    <source>
        <dbReference type="ARBA" id="ARBA00022825"/>
    </source>
</evidence>
<evidence type="ECO:0000256" key="9">
    <source>
        <dbReference type="ARBA" id="ARBA00022692"/>
    </source>
</evidence>
<evidence type="ECO:0000256" key="10">
    <source>
        <dbReference type="ARBA" id="ARBA00022801"/>
    </source>
</evidence>
<protein>
    <recommendedName>
        <fullName evidence="14">Serine endoprotease DegS</fullName>
        <ecNumber evidence="5">3.4.21.107</ecNumber>
    </recommendedName>
    <alternativeName>
        <fullName evidence="16">Site-1 protease DegS</fullName>
    </alternativeName>
    <alternativeName>
        <fullName evidence="15">Site-1-type intramembrane protease</fullName>
    </alternativeName>
</protein>
<comment type="catalytic activity">
    <reaction evidence="1">
        <text>Acts on substrates that are at least partially unfolded. The cleavage site P1 residue is normally between a pair of hydrophobic residues, such as Val-|-Val.</text>
        <dbReference type="EC" id="3.4.21.107"/>
    </reaction>
</comment>
<keyword evidence="12 19" id="KW-1133">Transmembrane helix</keyword>
<dbReference type="Proteomes" id="UP000000639">
    <property type="component" value="Chromosome"/>
</dbReference>
<evidence type="ECO:0000256" key="16">
    <source>
        <dbReference type="ARBA" id="ARBA00083871"/>
    </source>
</evidence>
<dbReference type="NCBIfam" id="TIGR02038">
    <property type="entry name" value="protease_degS"/>
    <property type="match status" value="1"/>
</dbReference>
<keyword evidence="8" id="KW-0645">Protease</keyword>
<dbReference type="InterPro" id="IPR009003">
    <property type="entry name" value="Peptidase_S1_PA"/>
</dbReference>
<evidence type="ECO:0000256" key="3">
    <source>
        <dbReference type="ARBA" id="ARBA00010541"/>
    </source>
</evidence>
<feature type="active site" description="Charge relay system" evidence="17">
    <location>
        <position position="129"/>
    </location>
</feature>
<dbReference type="MEROPS" id="S01.275"/>
<dbReference type="EMBL" id="CP000510">
    <property type="protein sequence ID" value="ABM04584.1"/>
    <property type="molecule type" value="Genomic_DNA"/>
</dbReference>
<evidence type="ECO:0000256" key="17">
    <source>
        <dbReference type="PIRSR" id="PIRSR611783-1"/>
    </source>
</evidence>